<evidence type="ECO:0000313" key="1">
    <source>
        <dbReference type="EMBL" id="QPH40778.1"/>
    </source>
</evidence>
<organism evidence="1 2">
    <name type="scientific">Pedobacter endophyticus</name>
    <dbReference type="NCBI Taxonomy" id="2789740"/>
    <lineage>
        <taxon>Bacteria</taxon>
        <taxon>Pseudomonadati</taxon>
        <taxon>Bacteroidota</taxon>
        <taxon>Sphingobacteriia</taxon>
        <taxon>Sphingobacteriales</taxon>
        <taxon>Sphingobacteriaceae</taxon>
        <taxon>Pedobacter</taxon>
    </lineage>
</organism>
<dbReference type="EMBL" id="CP064939">
    <property type="protein sequence ID" value="QPH40778.1"/>
    <property type="molecule type" value="Genomic_DNA"/>
</dbReference>
<gene>
    <name evidence="1" type="ORF">IZT61_05800</name>
</gene>
<dbReference type="RefSeq" id="WP_196100232.1">
    <property type="nucleotide sequence ID" value="NZ_CP064939.1"/>
</dbReference>
<sequence>MEKRYDIAECNIRVDLSEGIIRVFSDAELWRFLDGKANERFELLIETIKSDYENVFQKPLNIANDSLIVEILVHVYCDYLGLAFNRIFKIKPIQKLVTKLLKRAEVVDCGERAKDTNRWVWDFLARFKSLFIKLLPANLNATNLKKH</sequence>
<evidence type="ECO:0000313" key="2">
    <source>
        <dbReference type="Proteomes" id="UP000594759"/>
    </source>
</evidence>
<name>A0A7S9PZW7_9SPHI</name>
<dbReference type="Proteomes" id="UP000594759">
    <property type="component" value="Chromosome"/>
</dbReference>
<protein>
    <submittedName>
        <fullName evidence="1">Uncharacterized protein</fullName>
    </submittedName>
</protein>
<proteinExistence type="predicted"/>
<keyword evidence="2" id="KW-1185">Reference proteome</keyword>
<dbReference type="AlphaFoldDB" id="A0A7S9PZW7"/>
<reference evidence="1 2" key="1">
    <citation type="submission" date="2020-11" db="EMBL/GenBank/DDBJ databases">
        <title>Pedobacter endophytica, an endophytic bacteria isolated form Carex pumila.</title>
        <authorList>
            <person name="Peng Y."/>
            <person name="Jiang L."/>
            <person name="Lee J."/>
        </authorList>
    </citation>
    <scope>NUCLEOTIDE SEQUENCE [LARGE SCALE GENOMIC DNA]</scope>
    <source>
        <strain evidence="1 2">JBR3-12</strain>
    </source>
</reference>
<dbReference type="KEGG" id="pex:IZT61_05800"/>
<accession>A0A7S9PZW7</accession>